<feature type="transmembrane region" description="Helical" evidence="2">
    <location>
        <begin position="38"/>
        <end position="58"/>
    </location>
</feature>
<keyword evidence="2" id="KW-0472">Membrane</keyword>
<dbReference type="Pfam" id="PF03034">
    <property type="entry name" value="PSS"/>
    <property type="match status" value="1"/>
</dbReference>
<evidence type="ECO:0000313" key="4">
    <source>
        <dbReference type="Proteomes" id="UP001165060"/>
    </source>
</evidence>
<keyword evidence="2" id="KW-0812">Transmembrane</keyword>
<evidence type="ECO:0000256" key="2">
    <source>
        <dbReference type="SAM" id="Phobius"/>
    </source>
</evidence>
<keyword evidence="2" id="KW-1133">Transmembrane helix</keyword>
<feature type="region of interest" description="Disordered" evidence="1">
    <location>
        <begin position="198"/>
        <end position="228"/>
    </location>
</feature>
<comment type="caution">
    <text evidence="3">The sequence shown here is derived from an EMBL/GenBank/DDBJ whole genome shotgun (WGS) entry which is preliminary data.</text>
</comment>
<dbReference type="InterPro" id="IPR004277">
    <property type="entry name" value="PSS"/>
</dbReference>
<dbReference type="Proteomes" id="UP001165060">
    <property type="component" value="Unassembled WGS sequence"/>
</dbReference>
<gene>
    <name evidence="3" type="ORF">TeGR_g5339</name>
</gene>
<keyword evidence="4" id="KW-1185">Reference proteome</keyword>
<organism evidence="3 4">
    <name type="scientific">Tetraparma gracilis</name>
    <dbReference type="NCBI Taxonomy" id="2962635"/>
    <lineage>
        <taxon>Eukaryota</taxon>
        <taxon>Sar</taxon>
        <taxon>Stramenopiles</taxon>
        <taxon>Ochrophyta</taxon>
        <taxon>Bolidophyceae</taxon>
        <taxon>Parmales</taxon>
        <taxon>Triparmaceae</taxon>
        <taxon>Tetraparma</taxon>
    </lineage>
</organism>
<protein>
    <submittedName>
        <fullName evidence="3">Uncharacterized protein</fullName>
    </submittedName>
</protein>
<feature type="compositionally biased region" description="Basic and acidic residues" evidence="1">
    <location>
        <begin position="198"/>
        <end position="220"/>
    </location>
</feature>
<dbReference type="EMBL" id="BRYB01003575">
    <property type="protein sequence ID" value="GMI38961.1"/>
    <property type="molecule type" value="Genomic_DNA"/>
</dbReference>
<accession>A0ABQ6N2X2</accession>
<proteinExistence type="predicted"/>
<evidence type="ECO:0000256" key="1">
    <source>
        <dbReference type="SAM" id="MobiDB-lite"/>
    </source>
</evidence>
<sequence>MPPPASESSETKNDDPSTLNPIRRRLALLWPYGTTTGWKLVFLAGAAYVLTLSCMLMLPFKEARSILEWVIGDIGSWDDYVYKTEFVKTDVMGSCYIDRHNFASVLWKQVFGAPWFLSHALGWTGKMIVFRDWKVCFVAALFFEFTEMSLAYVCPEFEECWWDSIFLDTFGANVLGMWIGTRCNKFAAAYVARGERAGRANRAKRGERVKRSERTERSGTSERSGASE</sequence>
<evidence type="ECO:0000313" key="3">
    <source>
        <dbReference type="EMBL" id="GMI38961.1"/>
    </source>
</evidence>
<name>A0ABQ6N2X2_9STRA</name>
<reference evidence="3 4" key="1">
    <citation type="journal article" date="2023" name="Commun. Biol.">
        <title>Genome analysis of Parmales, the sister group of diatoms, reveals the evolutionary specialization of diatoms from phago-mixotrophs to photoautotrophs.</title>
        <authorList>
            <person name="Ban H."/>
            <person name="Sato S."/>
            <person name="Yoshikawa S."/>
            <person name="Yamada K."/>
            <person name="Nakamura Y."/>
            <person name="Ichinomiya M."/>
            <person name="Sato N."/>
            <person name="Blanc-Mathieu R."/>
            <person name="Endo H."/>
            <person name="Kuwata A."/>
            <person name="Ogata H."/>
        </authorList>
    </citation>
    <scope>NUCLEOTIDE SEQUENCE [LARGE SCALE GENOMIC DNA]</scope>
</reference>